<dbReference type="InterPro" id="IPR050490">
    <property type="entry name" value="Bact_solute-bd_prot1"/>
</dbReference>
<dbReference type="InterPro" id="IPR006059">
    <property type="entry name" value="SBP"/>
</dbReference>
<evidence type="ECO:0000256" key="2">
    <source>
        <dbReference type="ARBA" id="ARBA00008520"/>
    </source>
</evidence>
<evidence type="ECO:0000313" key="5">
    <source>
        <dbReference type="Proteomes" id="UP001262410"/>
    </source>
</evidence>
<dbReference type="EMBL" id="JAVDPW010000011">
    <property type="protein sequence ID" value="MDR6293110.1"/>
    <property type="molecule type" value="Genomic_DNA"/>
</dbReference>
<evidence type="ECO:0000313" key="4">
    <source>
        <dbReference type="EMBL" id="MDR6293110.1"/>
    </source>
</evidence>
<reference evidence="4 5" key="1">
    <citation type="submission" date="2023-07" db="EMBL/GenBank/DDBJ databases">
        <title>Sorghum-associated microbial communities from plants grown in Nebraska, USA.</title>
        <authorList>
            <person name="Schachtman D."/>
        </authorList>
    </citation>
    <scope>NUCLEOTIDE SEQUENCE [LARGE SCALE GENOMIC DNA]</scope>
    <source>
        <strain evidence="4 5">584</strain>
    </source>
</reference>
<name>A0ABU1JWX1_9PROT</name>
<gene>
    <name evidence="4" type="ORF">E9232_005660</name>
</gene>
<dbReference type="PANTHER" id="PTHR43649:SF12">
    <property type="entry name" value="DIACETYLCHITOBIOSE BINDING PROTEIN DASA"/>
    <property type="match status" value="1"/>
</dbReference>
<sequence length="423" mass="44586">MTLKQRIVVTIAAGLLAAATPITAPARAEGIALRMTIWTGNKAHLQLLDDIAAAYRKDHPEIASITYETLPFDGYTTALTTQIAGGNAPDLAWILENSAPDFVSSGILLPLQDTLRGTAGYGYDDLLPSATALWRRDDALYAYPFSTSPFGIFANLDLVKQAGAKAPADRIAAGEWSWANAMADAAAVHAATGKAGLVVRDFDYKLWDNLATIWNGWGAAPWSADGKTCGFDQPAMAEAMRFLHKAVFTDQAMPGPGAPADFFAGDAAMTITQISRAALLKDGAFAWDLVPLPKGPAGDYAVIGQAGIGVFKAGPNPEAAASFLAFLTNPENSARLAQYFPPPRKSQLVVDLLAKANPMLKPGQIEAVVVRGIEIGAVKPSHTGNAQIAQVVRAGLDALWQPDADVDAALGAVCGRIRPLLAR</sequence>
<keyword evidence="3" id="KW-0732">Signal</keyword>
<dbReference type="PANTHER" id="PTHR43649">
    <property type="entry name" value="ARABINOSE-BINDING PROTEIN-RELATED"/>
    <property type="match status" value="1"/>
</dbReference>
<comment type="caution">
    <text evidence="4">The sequence shown here is derived from an EMBL/GenBank/DDBJ whole genome shotgun (WGS) entry which is preliminary data.</text>
</comment>
<protein>
    <submittedName>
        <fullName evidence="4">Multiple sugar transport system substrate-binding protein</fullName>
    </submittedName>
</protein>
<keyword evidence="4" id="KW-0813">Transport</keyword>
<evidence type="ECO:0000256" key="1">
    <source>
        <dbReference type="ARBA" id="ARBA00004418"/>
    </source>
</evidence>
<comment type="subcellular location">
    <subcellularLocation>
        <location evidence="1">Periplasm</location>
    </subcellularLocation>
</comment>
<keyword evidence="4" id="KW-0762">Sugar transport</keyword>
<proteinExistence type="inferred from homology"/>
<dbReference type="Proteomes" id="UP001262410">
    <property type="component" value="Unassembled WGS sequence"/>
</dbReference>
<accession>A0ABU1JWX1</accession>
<dbReference type="CDD" id="cd13585">
    <property type="entry name" value="PBP2_TMBP_like"/>
    <property type="match status" value="1"/>
</dbReference>
<dbReference type="Gene3D" id="3.40.190.10">
    <property type="entry name" value="Periplasmic binding protein-like II"/>
    <property type="match status" value="1"/>
</dbReference>
<comment type="similarity">
    <text evidence="2">Belongs to the bacterial solute-binding protein 1 family.</text>
</comment>
<keyword evidence="5" id="KW-1185">Reference proteome</keyword>
<dbReference type="RefSeq" id="WP_309799788.1">
    <property type="nucleotide sequence ID" value="NZ_JAVDPW010000011.1"/>
</dbReference>
<dbReference type="Pfam" id="PF01547">
    <property type="entry name" value="SBP_bac_1"/>
    <property type="match status" value="1"/>
</dbReference>
<feature type="chain" id="PRO_5047414776" evidence="3">
    <location>
        <begin position="29"/>
        <end position="423"/>
    </location>
</feature>
<organism evidence="4 5">
    <name type="scientific">Inquilinus ginsengisoli</name>
    <dbReference type="NCBI Taxonomy" id="363840"/>
    <lineage>
        <taxon>Bacteria</taxon>
        <taxon>Pseudomonadati</taxon>
        <taxon>Pseudomonadota</taxon>
        <taxon>Alphaproteobacteria</taxon>
        <taxon>Rhodospirillales</taxon>
        <taxon>Rhodospirillaceae</taxon>
        <taxon>Inquilinus</taxon>
    </lineage>
</organism>
<evidence type="ECO:0000256" key="3">
    <source>
        <dbReference type="SAM" id="SignalP"/>
    </source>
</evidence>
<dbReference type="SUPFAM" id="SSF53850">
    <property type="entry name" value="Periplasmic binding protein-like II"/>
    <property type="match status" value="1"/>
</dbReference>
<feature type="signal peptide" evidence="3">
    <location>
        <begin position="1"/>
        <end position="28"/>
    </location>
</feature>